<evidence type="ECO:0000313" key="2">
    <source>
        <dbReference type="Proteomes" id="UP000652761"/>
    </source>
</evidence>
<name>A0A843VGY6_COLES</name>
<dbReference type="OrthoDB" id="1924068at2759"/>
<gene>
    <name evidence="1" type="ORF">Taro_030691</name>
</gene>
<comment type="caution">
    <text evidence="1">The sequence shown here is derived from an EMBL/GenBank/DDBJ whole genome shotgun (WGS) entry which is preliminary data.</text>
</comment>
<proteinExistence type="predicted"/>
<organism evidence="1 2">
    <name type="scientific">Colocasia esculenta</name>
    <name type="common">Wild taro</name>
    <name type="synonym">Arum esculentum</name>
    <dbReference type="NCBI Taxonomy" id="4460"/>
    <lineage>
        <taxon>Eukaryota</taxon>
        <taxon>Viridiplantae</taxon>
        <taxon>Streptophyta</taxon>
        <taxon>Embryophyta</taxon>
        <taxon>Tracheophyta</taxon>
        <taxon>Spermatophyta</taxon>
        <taxon>Magnoliopsida</taxon>
        <taxon>Liliopsida</taxon>
        <taxon>Araceae</taxon>
        <taxon>Aroideae</taxon>
        <taxon>Colocasieae</taxon>
        <taxon>Colocasia</taxon>
    </lineage>
</organism>
<evidence type="ECO:0000313" key="1">
    <source>
        <dbReference type="EMBL" id="MQL97992.1"/>
    </source>
</evidence>
<accession>A0A843VGY6</accession>
<protein>
    <submittedName>
        <fullName evidence="1">Uncharacterized protein</fullName>
    </submittedName>
</protein>
<dbReference type="Proteomes" id="UP000652761">
    <property type="component" value="Unassembled WGS sequence"/>
</dbReference>
<keyword evidence="2" id="KW-1185">Reference proteome</keyword>
<sequence length="280" mass="29475">MHPCLLRSPSLFLLQPLQIMGSRESSSPPMRLQPISSHYRNIGRVLQVALRTSQLTNAMTAYACVELDLLKDRPSRSLAAEGLLGAVSMGLADMVPSPEVDAARSFAAAAGDDSSAEAFPGIRTMLPPPQGNSELLGQDPAVHGFHAILGAENPHQRRGSLPTQSPAGDGLAQDARILHPPEDSLPPYAAAVLGSEDGRPAEDCHEQDGLLHLLEDSFPPNATAAVCSEDGRPITLGSLSTKVGSLNQAAQDKVEPNVGNFPAVREVASTCEMVTLPIST</sequence>
<dbReference type="EMBL" id="NMUH01002125">
    <property type="protein sequence ID" value="MQL97992.1"/>
    <property type="molecule type" value="Genomic_DNA"/>
</dbReference>
<dbReference type="AlphaFoldDB" id="A0A843VGY6"/>
<reference evidence="1" key="1">
    <citation type="submission" date="2017-07" db="EMBL/GenBank/DDBJ databases">
        <title>Taro Niue Genome Assembly and Annotation.</title>
        <authorList>
            <person name="Atibalentja N."/>
            <person name="Keating K."/>
            <person name="Fields C.J."/>
        </authorList>
    </citation>
    <scope>NUCLEOTIDE SEQUENCE</scope>
    <source>
        <strain evidence="1">Niue_2</strain>
        <tissue evidence="1">Leaf</tissue>
    </source>
</reference>